<evidence type="ECO:0000313" key="2">
    <source>
        <dbReference type="EMBL" id="SHE32367.1"/>
    </source>
</evidence>
<dbReference type="STRING" id="1302690.BUE76_23610"/>
<dbReference type="Proteomes" id="UP000184368">
    <property type="component" value="Unassembled WGS sequence"/>
</dbReference>
<gene>
    <name evidence="2" type="ORF">SAMN05444008_101147</name>
</gene>
<sequence length="164" mass="17967">MNSKPLIAAGTLMGIGMGGFVDGILFHQIFQLHNMLSAKLPPDTLVNAKTNMVWDGLFHALTWVATAISIGMLWNAVKRKDVPLSGNTFFGSLVLGWGIFNLVEGIIDHHILGIHHVVELQGLSLYDYLFLTSGVLFILIGWAFIRTGSKDGASTNVSQRYKQV</sequence>
<keyword evidence="3" id="KW-1185">Reference proteome</keyword>
<feature type="transmembrane region" description="Helical" evidence="1">
    <location>
        <begin position="57"/>
        <end position="77"/>
    </location>
</feature>
<proteinExistence type="predicted"/>
<name>A0A1M4SK44_9BACT</name>
<feature type="transmembrane region" description="Helical" evidence="1">
    <location>
        <begin position="7"/>
        <end position="30"/>
    </location>
</feature>
<dbReference type="OrthoDB" id="5190099at2"/>
<keyword evidence="1" id="KW-0812">Transmembrane</keyword>
<feature type="transmembrane region" description="Helical" evidence="1">
    <location>
        <begin position="127"/>
        <end position="145"/>
    </location>
</feature>
<dbReference type="EMBL" id="FQUO01000001">
    <property type="protein sequence ID" value="SHE32367.1"/>
    <property type="molecule type" value="Genomic_DNA"/>
</dbReference>
<evidence type="ECO:0000313" key="3">
    <source>
        <dbReference type="Proteomes" id="UP000184368"/>
    </source>
</evidence>
<feature type="transmembrane region" description="Helical" evidence="1">
    <location>
        <begin position="89"/>
        <end position="107"/>
    </location>
</feature>
<dbReference type="AlphaFoldDB" id="A0A1M4SK44"/>
<keyword evidence="1" id="KW-0472">Membrane</keyword>
<dbReference type="InterPro" id="IPR018719">
    <property type="entry name" value="DUF2243_membrane"/>
</dbReference>
<keyword evidence="1" id="KW-1133">Transmembrane helix</keyword>
<accession>A0A1M4SK44</accession>
<reference evidence="2 3" key="1">
    <citation type="submission" date="2016-11" db="EMBL/GenBank/DDBJ databases">
        <authorList>
            <person name="Jaros S."/>
            <person name="Januszkiewicz K."/>
            <person name="Wedrychowicz H."/>
        </authorList>
    </citation>
    <scope>NUCLEOTIDE SEQUENCE [LARGE SCALE GENOMIC DNA]</scope>
    <source>
        <strain evidence="2 3">DSM 26897</strain>
    </source>
</reference>
<protein>
    <submittedName>
        <fullName evidence="2">Uncharacterized membrane protein</fullName>
    </submittedName>
</protein>
<dbReference type="Pfam" id="PF10002">
    <property type="entry name" value="DUF2243"/>
    <property type="match status" value="1"/>
</dbReference>
<evidence type="ECO:0000256" key="1">
    <source>
        <dbReference type="SAM" id="Phobius"/>
    </source>
</evidence>
<organism evidence="2 3">
    <name type="scientific">Cnuella takakiae</name>
    <dbReference type="NCBI Taxonomy" id="1302690"/>
    <lineage>
        <taxon>Bacteria</taxon>
        <taxon>Pseudomonadati</taxon>
        <taxon>Bacteroidota</taxon>
        <taxon>Chitinophagia</taxon>
        <taxon>Chitinophagales</taxon>
        <taxon>Chitinophagaceae</taxon>
        <taxon>Cnuella</taxon>
    </lineage>
</organism>
<dbReference type="RefSeq" id="WP_073039055.1">
    <property type="nucleotide sequence ID" value="NZ_FQUO01000001.1"/>
</dbReference>